<dbReference type="OrthoDB" id="4188830at2"/>
<keyword evidence="7" id="KW-1185">Reference proteome</keyword>
<name>A0A2S2FAU2_9GAMM</name>
<accession>A0A2S2FAU2</accession>
<sequence>MLNGQCLCGSVQFQLALNDIELIYQCHCSLCRKQSGTHANHASMLKVENFAWTMGQDHIKTYKKDTGFTSSFCQNCGSPVPNRIGQHPYMWIPLGLIDSDIQPKQRLNFCMSSQAAWEKNTHYIDYSKLPTWDELKMLFKLE</sequence>
<evidence type="ECO:0000313" key="6">
    <source>
        <dbReference type="EMBL" id="AWL27915.1"/>
    </source>
</evidence>
<evidence type="ECO:0000256" key="4">
    <source>
        <dbReference type="ARBA" id="ARBA00023239"/>
    </source>
</evidence>
<comment type="similarity">
    <text evidence="1">Belongs to the Gfa family.</text>
</comment>
<evidence type="ECO:0000313" key="7">
    <source>
        <dbReference type="Proteomes" id="UP000245977"/>
    </source>
</evidence>
<dbReference type="GO" id="GO:0046872">
    <property type="term" value="F:metal ion binding"/>
    <property type="evidence" value="ECO:0007669"/>
    <property type="project" value="UniProtKB-KW"/>
</dbReference>
<keyword evidence="2" id="KW-0479">Metal-binding</keyword>
<dbReference type="Gene3D" id="3.90.1590.10">
    <property type="entry name" value="glutathione-dependent formaldehyde- activating enzyme (gfa)"/>
    <property type="match status" value="1"/>
</dbReference>
<evidence type="ECO:0000256" key="3">
    <source>
        <dbReference type="ARBA" id="ARBA00022833"/>
    </source>
</evidence>
<evidence type="ECO:0000259" key="5">
    <source>
        <dbReference type="PROSITE" id="PS51891"/>
    </source>
</evidence>
<protein>
    <submittedName>
        <fullName evidence="6">GFA family protein</fullName>
    </submittedName>
</protein>
<evidence type="ECO:0000256" key="2">
    <source>
        <dbReference type="ARBA" id="ARBA00022723"/>
    </source>
</evidence>
<dbReference type="SUPFAM" id="SSF51316">
    <property type="entry name" value="Mss4-like"/>
    <property type="match status" value="1"/>
</dbReference>
<dbReference type="PANTHER" id="PTHR33337:SF40">
    <property type="entry name" value="CENP-V_GFA DOMAIN-CONTAINING PROTEIN-RELATED"/>
    <property type="match status" value="1"/>
</dbReference>
<dbReference type="PROSITE" id="PS51891">
    <property type="entry name" value="CENP_V_GFA"/>
    <property type="match status" value="1"/>
</dbReference>
<organism evidence="6 7">
    <name type="scientific">Acinetobacter defluvii</name>
    <dbReference type="NCBI Taxonomy" id="1871111"/>
    <lineage>
        <taxon>Bacteria</taxon>
        <taxon>Pseudomonadati</taxon>
        <taxon>Pseudomonadota</taxon>
        <taxon>Gammaproteobacteria</taxon>
        <taxon>Moraxellales</taxon>
        <taxon>Moraxellaceae</taxon>
        <taxon>Acinetobacter</taxon>
    </lineage>
</organism>
<reference evidence="6" key="1">
    <citation type="submission" date="2019-08" db="EMBL/GenBank/DDBJ databases">
        <title>The complete genome of Acinetobacter defluvii strain WCHAD010030.</title>
        <authorList>
            <person name="Hu Y."/>
            <person name="Qin J."/>
            <person name="Feng Y."/>
            <person name="Zong Z."/>
        </authorList>
    </citation>
    <scope>NUCLEOTIDE SEQUENCE</scope>
    <source>
        <strain evidence="6">WCHA30</strain>
    </source>
</reference>
<evidence type="ECO:0000256" key="1">
    <source>
        <dbReference type="ARBA" id="ARBA00005495"/>
    </source>
</evidence>
<dbReference type="InterPro" id="IPR006913">
    <property type="entry name" value="CENP-V/GFA"/>
</dbReference>
<dbReference type="AlphaFoldDB" id="A0A2S2FAU2"/>
<dbReference type="KEGG" id="adv:DJ533_04595"/>
<dbReference type="RefSeq" id="WP_065994032.1">
    <property type="nucleotide sequence ID" value="NZ_CP029397.2"/>
</dbReference>
<feature type="domain" description="CENP-V/GFA" evidence="5">
    <location>
        <begin position="2"/>
        <end position="133"/>
    </location>
</feature>
<dbReference type="Proteomes" id="UP000245977">
    <property type="component" value="Chromosome"/>
</dbReference>
<dbReference type="STRING" id="1871111.GCA_001704615_03372"/>
<keyword evidence="3" id="KW-0862">Zinc</keyword>
<dbReference type="InterPro" id="IPR011057">
    <property type="entry name" value="Mss4-like_sf"/>
</dbReference>
<dbReference type="EMBL" id="CP029397">
    <property type="protein sequence ID" value="AWL27915.1"/>
    <property type="molecule type" value="Genomic_DNA"/>
</dbReference>
<dbReference type="GO" id="GO:0016846">
    <property type="term" value="F:carbon-sulfur lyase activity"/>
    <property type="evidence" value="ECO:0007669"/>
    <property type="project" value="InterPro"/>
</dbReference>
<dbReference type="PANTHER" id="PTHR33337">
    <property type="entry name" value="GFA DOMAIN-CONTAINING PROTEIN"/>
    <property type="match status" value="1"/>
</dbReference>
<proteinExistence type="inferred from homology"/>
<dbReference type="Pfam" id="PF04828">
    <property type="entry name" value="GFA"/>
    <property type="match status" value="1"/>
</dbReference>
<keyword evidence="4" id="KW-0456">Lyase</keyword>
<gene>
    <name evidence="6" type="ORF">DJ533_04595</name>
</gene>